<protein>
    <submittedName>
        <fullName evidence="1">Uncharacterized protein</fullName>
    </submittedName>
</protein>
<name>A0A233V888_FINMA</name>
<gene>
    <name evidence="1" type="ORF">B9N49_01530</name>
</gene>
<dbReference type="PANTHER" id="PTHR37954:SF3">
    <property type="entry name" value="DUF169 DOMAIN-CONTAINING PROTEIN"/>
    <property type="match status" value="1"/>
</dbReference>
<dbReference type="RefSeq" id="WP_002835656.1">
    <property type="nucleotide sequence ID" value="NZ_NDYC01000009.1"/>
</dbReference>
<proteinExistence type="predicted"/>
<dbReference type="EMBL" id="NDYC01000009">
    <property type="protein sequence ID" value="OXZ28607.1"/>
    <property type="molecule type" value="Genomic_DNA"/>
</dbReference>
<dbReference type="InterPro" id="IPR003748">
    <property type="entry name" value="DUF169"/>
</dbReference>
<accession>A0A233V888</accession>
<evidence type="ECO:0000313" key="1">
    <source>
        <dbReference type="EMBL" id="OXZ28607.1"/>
    </source>
</evidence>
<organism evidence="1 2">
    <name type="scientific">Finegoldia magna</name>
    <name type="common">Peptostreptococcus magnus</name>
    <dbReference type="NCBI Taxonomy" id="1260"/>
    <lineage>
        <taxon>Bacteria</taxon>
        <taxon>Bacillati</taxon>
        <taxon>Bacillota</taxon>
        <taxon>Tissierellia</taxon>
        <taxon>Tissierellales</taxon>
        <taxon>Peptoniphilaceae</taxon>
        <taxon>Finegoldia</taxon>
    </lineage>
</organism>
<dbReference type="Pfam" id="PF02596">
    <property type="entry name" value="DUF169"/>
    <property type="match status" value="1"/>
</dbReference>
<dbReference type="AlphaFoldDB" id="A0A233V888"/>
<dbReference type="PANTHER" id="PTHR37954">
    <property type="entry name" value="BLL4979 PROTEIN"/>
    <property type="match status" value="1"/>
</dbReference>
<dbReference type="Proteomes" id="UP000215413">
    <property type="component" value="Unassembled WGS sequence"/>
</dbReference>
<reference evidence="2" key="1">
    <citation type="submission" date="2017-04" db="EMBL/GenBank/DDBJ databases">
        <title>Finegoldia magna isolated from orthopedic joint implant-associated infections.</title>
        <authorList>
            <person name="Bjorklund S."/>
            <person name="Bruggemann H."/>
            <person name="Jensen A."/>
            <person name="Hellmark B."/>
            <person name="Soderquist B."/>
        </authorList>
    </citation>
    <scope>NUCLEOTIDE SEQUENCE [LARGE SCALE GENOMIC DNA]</scope>
    <source>
        <strain evidence="2">CCUG 54800</strain>
    </source>
</reference>
<sequence>MSKAKIEYYSKKINSAILAEAILPNLKRKIVAVKFLKNKNDYDRYKAVELRKPINYCQMIKAASSGNIVKATEKDFLCKSGALALGLLDVDEKNSNGENWARLGLHESSKISSEVRKNSGFLAEKNYAVLIGSASSFPDNPDVYIIILEPYSAMRVVQGYTYHYGRNNNISLVGNMAICQESTANQMLNKDINISMLCVGTRHKAGWKDNEMSIGIHRDKFNKTIDGIFQTINIMEDDKNKKLIVDNLKKIGIEYPIKYSYNYYMDV</sequence>
<evidence type="ECO:0000313" key="2">
    <source>
        <dbReference type="Proteomes" id="UP000215413"/>
    </source>
</evidence>
<comment type="caution">
    <text evidence="1">The sequence shown here is derived from an EMBL/GenBank/DDBJ whole genome shotgun (WGS) entry which is preliminary data.</text>
</comment>